<accession>A0A161S436</accession>
<protein>
    <submittedName>
        <fullName evidence="2">Uncharacterized protein</fullName>
    </submittedName>
</protein>
<dbReference type="STRING" id="1452487.AVW16_03310"/>
<dbReference type="Proteomes" id="UP000076625">
    <property type="component" value="Unassembled WGS sequence"/>
</dbReference>
<evidence type="ECO:0000313" key="3">
    <source>
        <dbReference type="Proteomes" id="UP000076625"/>
    </source>
</evidence>
<gene>
    <name evidence="2" type="ORF">AVW16_03310</name>
</gene>
<proteinExistence type="predicted"/>
<feature type="region of interest" description="Disordered" evidence="1">
    <location>
        <begin position="29"/>
        <end position="60"/>
    </location>
</feature>
<dbReference type="EMBL" id="LQQU01000059">
    <property type="protein sequence ID" value="KZE25336.1"/>
    <property type="molecule type" value="Genomic_DNA"/>
</dbReference>
<evidence type="ECO:0000313" key="2">
    <source>
        <dbReference type="EMBL" id="KZE25336.1"/>
    </source>
</evidence>
<evidence type="ECO:0000256" key="1">
    <source>
        <dbReference type="SAM" id="MobiDB-lite"/>
    </source>
</evidence>
<keyword evidence="3" id="KW-1185">Reference proteome</keyword>
<dbReference type="RefSeq" id="WP_066614663.1">
    <property type="nucleotide sequence ID" value="NZ_LQQU01000059.1"/>
</dbReference>
<sequence>MTFAAPLGCATPQPAADYSYKDARMVLPDPPPRGASSCVARAKRDPVRGRGGRVGGVDNRDHSQCLDDRNRAGLLRQARQRVATWCPCR</sequence>
<comment type="caution">
    <text evidence="2">The sequence shown here is derived from an EMBL/GenBank/DDBJ whole genome shotgun (WGS) entry which is preliminary data.</text>
</comment>
<name>A0A161S436_9NEIS</name>
<organism evidence="2 3">
    <name type="scientific">Crenobacter luteus</name>
    <dbReference type="NCBI Taxonomy" id="1452487"/>
    <lineage>
        <taxon>Bacteria</taxon>
        <taxon>Pseudomonadati</taxon>
        <taxon>Pseudomonadota</taxon>
        <taxon>Betaproteobacteria</taxon>
        <taxon>Neisseriales</taxon>
        <taxon>Neisseriaceae</taxon>
        <taxon>Crenobacter</taxon>
    </lineage>
</organism>
<dbReference type="AlphaFoldDB" id="A0A161S436"/>
<reference evidence="3" key="1">
    <citation type="submission" date="2016-01" db="EMBL/GenBank/DDBJ databases">
        <title>Draft genome of Chromobacterium sp. F49.</title>
        <authorList>
            <person name="Hong K.W."/>
        </authorList>
    </citation>
    <scope>NUCLEOTIDE SEQUENCE [LARGE SCALE GENOMIC DNA]</scope>
    <source>
        <strain evidence="3">CN10</strain>
    </source>
</reference>